<dbReference type="RefSeq" id="WP_091545420.1">
    <property type="nucleotide sequence ID" value="NZ_FMUS01000022.1"/>
</dbReference>
<keyword evidence="2" id="KW-1185">Reference proteome</keyword>
<dbReference type="EMBL" id="FMUS01000022">
    <property type="protein sequence ID" value="SCY93282.1"/>
    <property type="molecule type" value="Genomic_DNA"/>
</dbReference>
<accession>A0A1G5JXV4</accession>
<reference evidence="1 2" key="1">
    <citation type="submission" date="2016-10" db="EMBL/GenBank/DDBJ databases">
        <authorList>
            <person name="de Groot N.N."/>
        </authorList>
    </citation>
    <scope>NUCLEOTIDE SEQUENCE [LARGE SCALE GENOMIC DNA]</scope>
    <source>
        <strain evidence="1 2">DSM 18978</strain>
    </source>
</reference>
<sequence>MEKQEKNQYKEYSKSEIMKSMKFTQIQKDLINSLLREEKKYTIEEVTSMIEKFIRQEAK</sequence>
<dbReference type="STRING" id="1120976.SAMN03080606_03118"/>
<organism evidence="1 2">
    <name type="scientific">Alkaliphilus peptidifermentans DSM 18978</name>
    <dbReference type="NCBI Taxonomy" id="1120976"/>
    <lineage>
        <taxon>Bacteria</taxon>
        <taxon>Bacillati</taxon>
        <taxon>Bacillota</taxon>
        <taxon>Clostridia</taxon>
        <taxon>Peptostreptococcales</taxon>
        <taxon>Natronincolaceae</taxon>
        <taxon>Alkaliphilus</taxon>
    </lineage>
</organism>
<evidence type="ECO:0000313" key="2">
    <source>
        <dbReference type="Proteomes" id="UP000198636"/>
    </source>
</evidence>
<protein>
    <submittedName>
        <fullName evidence="1">Uncharacterized protein</fullName>
    </submittedName>
</protein>
<gene>
    <name evidence="1" type="ORF">SAMN03080606_03118</name>
</gene>
<name>A0A1G5JXV4_9FIRM</name>
<evidence type="ECO:0000313" key="1">
    <source>
        <dbReference type="EMBL" id="SCY93282.1"/>
    </source>
</evidence>
<dbReference type="Proteomes" id="UP000198636">
    <property type="component" value="Unassembled WGS sequence"/>
</dbReference>
<dbReference type="AlphaFoldDB" id="A0A1G5JXV4"/>
<proteinExistence type="predicted"/>